<dbReference type="InterPro" id="IPR049704">
    <property type="entry name" value="Aminotrans_3_PPA_site"/>
</dbReference>
<dbReference type="InterPro" id="IPR015421">
    <property type="entry name" value="PyrdxlP-dep_Trfase_major"/>
</dbReference>
<evidence type="ECO:0000313" key="2">
    <source>
        <dbReference type="EMBL" id="EQD59086.1"/>
    </source>
</evidence>
<feature type="non-terminal residue" evidence="2">
    <location>
        <position position="1"/>
    </location>
</feature>
<dbReference type="Pfam" id="PF00202">
    <property type="entry name" value="Aminotran_3"/>
    <property type="match status" value="1"/>
</dbReference>
<comment type="similarity">
    <text evidence="1">Belongs to the class-III pyridoxal-phosphate-dependent aminotransferase family.</text>
</comment>
<dbReference type="GO" id="GO:0030170">
    <property type="term" value="F:pyridoxal phosphate binding"/>
    <property type="evidence" value="ECO:0007669"/>
    <property type="project" value="InterPro"/>
</dbReference>
<dbReference type="InterPro" id="IPR015424">
    <property type="entry name" value="PyrdxlP-dep_Trfase"/>
</dbReference>
<organism evidence="2">
    <name type="scientific">mine drainage metagenome</name>
    <dbReference type="NCBI Taxonomy" id="410659"/>
    <lineage>
        <taxon>unclassified sequences</taxon>
        <taxon>metagenomes</taxon>
        <taxon>ecological metagenomes</taxon>
    </lineage>
</organism>
<protein>
    <submittedName>
        <fullName evidence="2">4-aminobutyrate aminotransferase</fullName>
    </submittedName>
</protein>
<accession>T1AF35</accession>
<reference evidence="2" key="2">
    <citation type="journal article" date="2014" name="ISME J.">
        <title>Microbial stratification in low pH oxic and suboxic macroscopic growths along an acid mine drainage.</title>
        <authorList>
            <person name="Mendez-Garcia C."/>
            <person name="Mesa V."/>
            <person name="Sprenger R.R."/>
            <person name="Richter M."/>
            <person name="Diez M.S."/>
            <person name="Solano J."/>
            <person name="Bargiela R."/>
            <person name="Golyshina O.V."/>
            <person name="Manteca A."/>
            <person name="Ramos J.L."/>
            <person name="Gallego J.R."/>
            <person name="Llorente I."/>
            <person name="Martins Dos Santos V.A."/>
            <person name="Jensen O.N."/>
            <person name="Pelaez A.I."/>
            <person name="Sanchez J."/>
            <person name="Ferrer M."/>
        </authorList>
    </citation>
    <scope>NUCLEOTIDE SEQUENCE</scope>
</reference>
<dbReference type="PANTHER" id="PTHR43094">
    <property type="entry name" value="AMINOTRANSFERASE"/>
    <property type="match status" value="1"/>
</dbReference>
<dbReference type="Gene3D" id="3.40.640.10">
    <property type="entry name" value="Type I PLP-dependent aspartate aminotransferase-like (Major domain)"/>
    <property type="match status" value="1"/>
</dbReference>
<dbReference type="PANTHER" id="PTHR43094:SF1">
    <property type="entry name" value="AMINOTRANSFERASE CLASS-III"/>
    <property type="match status" value="1"/>
</dbReference>
<keyword evidence="2" id="KW-0808">Transferase</keyword>
<dbReference type="GO" id="GO:0008483">
    <property type="term" value="F:transaminase activity"/>
    <property type="evidence" value="ECO:0007669"/>
    <property type="project" value="UniProtKB-KW"/>
</dbReference>
<dbReference type="InterPro" id="IPR005814">
    <property type="entry name" value="Aminotrans_3"/>
</dbReference>
<dbReference type="EMBL" id="AUZX01007524">
    <property type="protein sequence ID" value="EQD59086.1"/>
    <property type="molecule type" value="Genomic_DNA"/>
</dbReference>
<keyword evidence="2" id="KW-0032">Aminotransferase</keyword>
<dbReference type="SUPFAM" id="SSF53383">
    <property type="entry name" value="PLP-dependent transferases"/>
    <property type="match status" value="1"/>
</dbReference>
<sequence>TTSKPVQRSRFNAYTGGGQHIPAPYCYRCPYKLEYPSCDLYCAKILKELYFETSIPPDDVAAFIAEPVLGEGGVHVPPKGWHAAIKSILDEHGILFIDDEVQSGIGRTGHWFAIEHHGIVPDIVTTAKALGSGLPIGAIIFRGDLDYTKSGAHSN</sequence>
<name>T1AF35_9ZZZZ</name>
<proteinExistence type="inferred from homology"/>
<dbReference type="PROSITE" id="PS00600">
    <property type="entry name" value="AA_TRANSFER_CLASS_3"/>
    <property type="match status" value="1"/>
</dbReference>
<reference evidence="2" key="1">
    <citation type="submission" date="2013-08" db="EMBL/GenBank/DDBJ databases">
        <authorList>
            <person name="Mendez C."/>
            <person name="Richter M."/>
            <person name="Ferrer M."/>
            <person name="Sanchez J."/>
        </authorList>
    </citation>
    <scope>NUCLEOTIDE SEQUENCE</scope>
</reference>
<comment type="caution">
    <text evidence="2">The sequence shown here is derived from an EMBL/GenBank/DDBJ whole genome shotgun (WGS) entry which is preliminary data.</text>
</comment>
<evidence type="ECO:0000256" key="1">
    <source>
        <dbReference type="ARBA" id="ARBA00008954"/>
    </source>
</evidence>
<gene>
    <name evidence="2" type="ORF">B1A_10554</name>
</gene>
<feature type="non-terminal residue" evidence="2">
    <location>
        <position position="155"/>
    </location>
</feature>
<dbReference type="AlphaFoldDB" id="T1AF35"/>